<dbReference type="PANTHER" id="PTHR42760">
    <property type="entry name" value="SHORT-CHAIN DEHYDROGENASES/REDUCTASES FAMILY MEMBER"/>
    <property type="match status" value="1"/>
</dbReference>
<gene>
    <name evidence="2" type="ORF">BA724_13630</name>
</gene>
<evidence type="ECO:0000313" key="2">
    <source>
        <dbReference type="EMBL" id="OES43458.1"/>
    </source>
</evidence>
<evidence type="ECO:0000313" key="3">
    <source>
        <dbReference type="Proteomes" id="UP000095658"/>
    </source>
</evidence>
<dbReference type="SUPFAM" id="SSF51735">
    <property type="entry name" value="NAD(P)-binding Rossmann-fold domains"/>
    <property type="match status" value="1"/>
</dbReference>
<dbReference type="EMBL" id="MAMP01000025">
    <property type="protein sequence ID" value="OES43458.1"/>
    <property type="molecule type" value="Genomic_DNA"/>
</dbReference>
<dbReference type="SUPFAM" id="SSF51905">
    <property type="entry name" value="FAD/NAD(P)-binding domain"/>
    <property type="match status" value="1"/>
</dbReference>
<sequence>MKKNKITVKKGSASFLNSHMIVVQNGSEKETIQADKFIIASGSEPVQLPFAPFDGEWVVITKGMKCHDGKIAIVTGSGRGIGKAIALRLAHDGINIVINDINEEAAQETAKEIESIRRKSMAEKADVSNREDVFSMVKQVVDHLGQLDIMISNAGRCRQLCFLPRFGGLKLYDRIICFD</sequence>
<dbReference type="Gene3D" id="3.40.50.720">
    <property type="entry name" value="NAD(P)-binding Rossmann-like Domain"/>
    <property type="match status" value="1"/>
</dbReference>
<dbReference type="AlphaFoldDB" id="A0A1E7DLA8"/>
<comment type="similarity">
    <text evidence="1">Belongs to the short-chain dehydrogenases/reductases (SDR) family.</text>
</comment>
<dbReference type="Gene3D" id="3.50.50.60">
    <property type="entry name" value="FAD/NAD(P)-binding domain"/>
    <property type="match status" value="1"/>
</dbReference>
<dbReference type="Proteomes" id="UP000095658">
    <property type="component" value="Unassembled WGS sequence"/>
</dbReference>
<dbReference type="Pfam" id="PF00106">
    <property type="entry name" value="adh_short"/>
    <property type="match status" value="1"/>
</dbReference>
<keyword evidence="3" id="KW-1185">Reference proteome</keyword>
<reference evidence="2 3" key="1">
    <citation type="submission" date="2016-06" db="EMBL/GenBank/DDBJ databases">
        <title>Domibacillus iocasae genome sequencing.</title>
        <authorList>
            <person name="Verma A."/>
            <person name="Pal Y."/>
            <person name="Ojha A.K."/>
            <person name="Krishnamurthi S."/>
        </authorList>
    </citation>
    <scope>NUCLEOTIDE SEQUENCE [LARGE SCALE GENOMIC DNA]</scope>
    <source>
        <strain evidence="2 3">DSM 29979</strain>
    </source>
</reference>
<proteinExistence type="inferred from homology"/>
<protein>
    <submittedName>
        <fullName evidence="2">Uncharacterized protein</fullName>
    </submittedName>
</protein>
<dbReference type="PRINTS" id="PR00081">
    <property type="entry name" value="GDHRDH"/>
</dbReference>
<dbReference type="InterPro" id="IPR002347">
    <property type="entry name" value="SDR_fam"/>
</dbReference>
<name>A0A1E7DLA8_9BACI</name>
<dbReference type="STRING" id="1714016.BA724_13630"/>
<dbReference type="InterPro" id="IPR036291">
    <property type="entry name" value="NAD(P)-bd_dom_sf"/>
</dbReference>
<dbReference type="GO" id="GO:0016616">
    <property type="term" value="F:oxidoreductase activity, acting on the CH-OH group of donors, NAD or NADP as acceptor"/>
    <property type="evidence" value="ECO:0007669"/>
    <property type="project" value="TreeGrafter"/>
</dbReference>
<dbReference type="InterPro" id="IPR036188">
    <property type="entry name" value="FAD/NAD-bd_sf"/>
</dbReference>
<accession>A0A1E7DLA8</accession>
<evidence type="ECO:0000256" key="1">
    <source>
        <dbReference type="ARBA" id="ARBA00006484"/>
    </source>
</evidence>
<comment type="caution">
    <text evidence="2">The sequence shown here is derived from an EMBL/GenBank/DDBJ whole genome shotgun (WGS) entry which is preliminary data.</text>
</comment>
<dbReference type="RefSeq" id="WP_069939895.1">
    <property type="nucleotide sequence ID" value="NZ_MAMP01000025.1"/>
</dbReference>
<organism evidence="2 3">
    <name type="scientific">Domibacillus iocasae</name>
    <dbReference type="NCBI Taxonomy" id="1714016"/>
    <lineage>
        <taxon>Bacteria</taxon>
        <taxon>Bacillati</taxon>
        <taxon>Bacillota</taxon>
        <taxon>Bacilli</taxon>
        <taxon>Bacillales</taxon>
        <taxon>Bacillaceae</taxon>
        <taxon>Domibacillus</taxon>
    </lineage>
</organism>